<dbReference type="STRING" id="118168.MC7420_4894"/>
<accession>B4VP19</accession>
<evidence type="ECO:0000313" key="2">
    <source>
        <dbReference type="Proteomes" id="UP000003835"/>
    </source>
</evidence>
<evidence type="ECO:0008006" key="3">
    <source>
        <dbReference type="Google" id="ProtNLM"/>
    </source>
</evidence>
<evidence type="ECO:0000313" key="1">
    <source>
        <dbReference type="EMBL" id="EDX76638.1"/>
    </source>
</evidence>
<reference evidence="1 2" key="1">
    <citation type="submission" date="2008-07" db="EMBL/GenBank/DDBJ databases">
        <authorList>
            <person name="Tandeau de Marsac N."/>
            <person name="Ferriera S."/>
            <person name="Johnson J."/>
            <person name="Kravitz S."/>
            <person name="Beeson K."/>
            <person name="Sutton G."/>
            <person name="Rogers Y.-H."/>
            <person name="Friedman R."/>
            <person name="Frazier M."/>
            <person name="Venter J.C."/>
        </authorList>
    </citation>
    <scope>NUCLEOTIDE SEQUENCE [LARGE SCALE GENOMIC DNA]</scope>
    <source>
        <strain evidence="1 2">PCC 7420</strain>
    </source>
</reference>
<keyword evidence="2" id="KW-1185">Reference proteome</keyword>
<sequence>MNSSELRTKVLQEIQSVPDDKLIELLELIHTFRLRSEPAHSPSQLIMKFAGCWQDLPNETYTDFLDDISQRRQQAFQQRQNR</sequence>
<organism evidence="1 2">
    <name type="scientific">Coleofasciculus chthonoplastes PCC 7420</name>
    <dbReference type="NCBI Taxonomy" id="118168"/>
    <lineage>
        <taxon>Bacteria</taxon>
        <taxon>Bacillati</taxon>
        <taxon>Cyanobacteriota</taxon>
        <taxon>Cyanophyceae</taxon>
        <taxon>Coleofasciculales</taxon>
        <taxon>Coleofasciculaceae</taxon>
        <taxon>Coleofasciculus</taxon>
    </lineage>
</organism>
<dbReference type="HOGENOM" id="CLU_190474_0_0_3"/>
<dbReference type="OrthoDB" id="467338at2"/>
<dbReference type="AlphaFoldDB" id="B4VP19"/>
<dbReference type="eggNOG" id="ENOG502ZHF1">
    <property type="taxonomic scope" value="Bacteria"/>
</dbReference>
<name>B4VP19_9CYAN</name>
<proteinExistence type="predicted"/>
<dbReference type="RefSeq" id="WP_006100365.1">
    <property type="nucleotide sequence ID" value="NZ_DS989846.1"/>
</dbReference>
<dbReference type="EMBL" id="DS989846">
    <property type="protein sequence ID" value="EDX76638.1"/>
    <property type="molecule type" value="Genomic_DNA"/>
</dbReference>
<protein>
    <recommendedName>
        <fullName evidence="3">DUF2281 domain-containing protein</fullName>
    </recommendedName>
</protein>
<dbReference type="Proteomes" id="UP000003835">
    <property type="component" value="Unassembled WGS sequence"/>
</dbReference>
<gene>
    <name evidence="1" type="ORF">MC7420_4894</name>
</gene>